<dbReference type="OrthoDB" id="4565554at2"/>
<name>W7JD38_9PSEU</name>
<gene>
    <name evidence="2" type="ORF">UO65_0749</name>
</gene>
<feature type="compositionally biased region" description="Basic and acidic residues" evidence="1">
    <location>
        <begin position="140"/>
        <end position="164"/>
    </location>
</feature>
<comment type="caution">
    <text evidence="2">The sequence shown here is derived from an EMBL/GenBank/DDBJ whole genome shotgun (WGS) entry which is preliminary data.</text>
</comment>
<evidence type="ECO:0008006" key="4">
    <source>
        <dbReference type="Google" id="ProtNLM"/>
    </source>
</evidence>
<dbReference type="Proteomes" id="UP000019277">
    <property type="component" value="Unassembled WGS sequence"/>
</dbReference>
<keyword evidence="3" id="KW-1185">Reference proteome</keyword>
<dbReference type="RefSeq" id="WP_052020632.1">
    <property type="nucleotide sequence ID" value="NZ_AYXG01000028.1"/>
</dbReference>
<dbReference type="AlphaFoldDB" id="W7JD38"/>
<evidence type="ECO:0000256" key="1">
    <source>
        <dbReference type="SAM" id="MobiDB-lite"/>
    </source>
</evidence>
<organism evidence="2 3">
    <name type="scientific">Actinokineospora spheciospongiae</name>
    <dbReference type="NCBI Taxonomy" id="909613"/>
    <lineage>
        <taxon>Bacteria</taxon>
        <taxon>Bacillati</taxon>
        <taxon>Actinomycetota</taxon>
        <taxon>Actinomycetes</taxon>
        <taxon>Pseudonocardiales</taxon>
        <taxon>Pseudonocardiaceae</taxon>
        <taxon>Actinokineospora</taxon>
    </lineage>
</organism>
<proteinExistence type="predicted"/>
<protein>
    <recommendedName>
        <fullName evidence="4">DUF5709 domain-containing protein</fullName>
    </recommendedName>
</protein>
<feature type="compositionally biased region" description="Basic and acidic residues" evidence="1">
    <location>
        <begin position="82"/>
        <end position="105"/>
    </location>
</feature>
<feature type="region of interest" description="Disordered" evidence="1">
    <location>
        <begin position="1"/>
        <end position="164"/>
    </location>
</feature>
<feature type="compositionally biased region" description="Basic and acidic residues" evidence="1">
    <location>
        <begin position="48"/>
        <end position="62"/>
    </location>
</feature>
<dbReference type="STRING" id="909613.UO65_0749"/>
<dbReference type="eggNOG" id="ENOG50340SV">
    <property type="taxonomic scope" value="Bacteria"/>
</dbReference>
<dbReference type="EMBL" id="AYXG01000028">
    <property type="protein sequence ID" value="EWC63919.1"/>
    <property type="molecule type" value="Genomic_DNA"/>
</dbReference>
<sequence>MSTDGERPESLSQQESLDEDNLRLDPLEEGIEPPERWAEANRFGTTAREQREGEDLDHRLAAEEPDVSASATRPGADTPLSRLDDRIDERAYDGEGLEGVDRIIGDDELPPPEVADPVLARASSRGQLDDEAGGSVAASLREESAVPYDDGDRSPDAAVRGELR</sequence>
<reference evidence="2 3" key="1">
    <citation type="journal article" date="2014" name="Genome Announc.">
        <title>Draft Genome Sequence of the Antitrypanosomally Active Sponge-Associated Bacterium Actinokineospora sp. Strain EG49.</title>
        <authorList>
            <person name="Harjes J."/>
            <person name="Ryu T."/>
            <person name="Abdelmohsen U.R."/>
            <person name="Moitinho-Silva L."/>
            <person name="Horn H."/>
            <person name="Ravasi T."/>
            <person name="Hentschel U."/>
        </authorList>
    </citation>
    <scope>NUCLEOTIDE SEQUENCE [LARGE SCALE GENOMIC DNA]</scope>
    <source>
        <strain evidence="2 3">EG49</strain>
    </source>
</reference>
<evidence type="ECO:0000313" key="3">
    <source>
        <dbReference type="Proteomes" id="UP000019277"/>
    </source>
</evidence>
<evidence type="ECO:0000313" key="2">
    <source>
        <dbReference type="EMBL" id="EWC63919.1"/>
    </source>
</evidence>
<accession>W7JD38</accession>
<dbReference type="PATRIC" id="fig|909613.9.peg.767"/>